<feature type="transmembrane region" description="Helical" evidence="14">
    <location>
        <begin position="90"/>
        <end position="112"/>
    </location>
</feature>
<evidence type="ECO:0000313" key="16">
    <source>
        <dbReference type="EMBL" id="CAD0344755.1"/>
    </source>
</evidence>
<dbReference type="PANTHER" id="PTHR46157:SF8">
    <property type="entry name" value="GLUTATHIONE-REGULATED POTASSIUM-EFFLUX SYSTEM PROTEIN"/>
    <property type="match status" value="1"/>
</dbReference>
<keyword evidence="5" id="KW-1003">Cell membrane</keyword>
<dbReference type="Pfam" id="PF02254">
    <property type="entry name" value="TrkA_N"/>
    <property type="match status" value="1"/>
</dbReference>
<dbReference type="GO" id="GO:0015297">
    <property type="term" value="F:antiporter activity"/>
    <property type="evidence" value="ECO:0007669"/>
    <property type="project" value="UniProtKB-KW"/>
</dbReference>
<comment type="subcellular location">
    <subcellularLocation>
        <location evidence="1">Cell inner membrane</location>
        <topology evidence="1">Multi-pass membrane protein</topology>
    </subcellularLocation>
</comment>
<dbReference type="PANTHER" id="PTHR46157">
    <property type="entry name" value="K(+) EFFLUX ANTIPORTER 3, CHLOROPLASTIC"/>
    <property type="match status" value="1"/>
</dbReference>
<dbReference type="FunFam" id="3.40.50.720:FF:000036">
    <property type="entry name" value="Glutathione-regulated potassium-efflux system protein KefB"/>
    <property type="match status" value="1"/>
</dbReference>
<evidence type="ECO:0000256" key="8">
    <source>
        <dbReference type="ARBA" id="ARBA00022692"/>
    </source>
</evidence>
<proteinExistence type="inferred from homology"/>
<dbReference type="RefSeq" id="WP_074057415.1">
    <property type="nucleotide sequence ID" value="NZ_CP060399.1"/>
</dbReference>
<dbReference type="InterPro" id="IPR038770">
    <property type="entry name" value="Na+/solute_symporter_sf"/>
</dbReference>
<dbReference type="Gene3D" id="1.20.1530.20">
    <property type="match status" value="1"/>
</dbReference>
<dbReference type="EMBL" id="LR828257">
    <property type="protein sequence ID" value="CAD0344755.1"/>
    <property type="molecule type" value="Genomic_DNA"/>
</dbReference>
<evidence type="ECO:0000256" key="6">
    <source>
        <dbReference type="ARBA" id="ARBA00022519"/>
    </source>
</evidence>
<keyword evidence="12 14" id="KW-0472">Membrane</keyword>
<evidence type="ECO:0000256" key="9">
    <source>
        <dbReference type="ARBA" id="ARBA00022958"/>
    </source>
</evidence>
<dbReference type="Gene3D" id="3.40.50.720">
    <property type="entry name" value="NAD(P)-binding Rossmann-like Domain"/>
    <property type="match status" value="1"/>
</dbReference>
<protein>
    <submittedName>
        <fullName evidence="16">Glutathione-regulated potassium-efflux system protein KefC</fullName>
    </submittedName>
    <submittedName>
        <fullName evidence="17">Monovalent cation:proton antiporter-2 (CPA2) family protein</fullName>
    </submittedName>
</protein>
<feature type="region of interest" description="Disordered" evidence="13">
    <location>
        <begin position="581"/>
        <end position="618"/>
    </location>
</feature>
<dbReference type="Pfam" id="PF00999">
    <property type="entry name" value="Na_H_Exchanger"/>
    <property type="match status" value="1"/>
</dbReference>
<sequence length="618" mass="65583">MSQAAESSELINVVVLLGAAVVAIPLFRRLGLGSVLGYLAAGLAIGPFGLGLFDEPQAILHVAELGVVMFLFVIGLEMRPPHLWSLRKEIFGLGTAQIAVCTLVLTGIGMLLGFAPPVAFVAASGFVLTSTAVVMQLLAERGDVALPPGQKIVAILLFEDLLIVPLLAIVAWMGSNGDPQTASQRWQDIGIGLACIVGLLVAGRWLLNPLFRILAASKAREVMTAAALLVVLGAALLMQVGGLSMAMGAFLAGVLLSESTFRHQIEADIEPFRGILLGLFFLGVGMSLDLHVVAADWRLIVAGVLALMVGKGVCIYAVARLMRSDHRQALDRGVLMAQGGEFAFVLFAAASASGVIDAQVNASLTAIVVVSMALTPLFVLLQRRLTPAAKPSLEGVEAVNGQTGSVLIIGFGRFGQVTSQSLLARDVDVTIIDNDIEMIQSAEEFGFKIYYGDGTRLDVLHASGAHSARAIAVCVDSREAANRIVELATREFPHARLLVRSYDREHSLQLVAAGVDYQIRETFESAVAFGQAALVELGVDEDEAVTIAREIRRRDAERFELEIAAGNTRAGAVSGLMYGNITPTVPKPTPFTPPRRESRTLNPDAVPQANQVEEATGD</sequence>
<evidence type="ECO:0000313" key="18">
    <source>
        <dbReference type="Proteomes" id="UP000515406"/>
    </source>
</evidence>
<dbReference type="EMBL" id="LR828257">
    <property type="protein sequence ID" value="CAD0344749.1"/>
    <property type="molecule type" value="Genomic_DNA"/>
</dbReference>
<feature type="transmembrane region" description="Helical" evidence="14">
    <location>
        <begin position="12"/>
        <end position="28"/>
    </location>
</feature>
<dbReference type="EMBL" id="JAWMQI010000007">
    <property type="protein sequence ID" value="MDV7247483.1"/>
    <property type="molecule type" value="Genomic_DNA"/>
</dbReference>
<comment type="similarity">
    <text evidence="2">Belongs to the monovalent cation:proton antiporter 2 (CPA2) transporter (TC 2.A.37) family.</text>
</comment>
<feature type="transmembrane region" description="Helical" evidence="14">
    <location>
        <begin position="59"/>
        <end position="78"/>
    </location>
</feature>
<dbReference type="AlphaFoldDB" id="A0A6V7E1S8"/>
<evidence type="ECO:0000256" key="7">
    <source>
        <dbReference type="ARBA" id="ARBA00022538"/>
    </source>
</evidence>
<dbReference type="GO" id="GO:0005886">
    <property type="term" value="C:plasma membrane"/>
    <property type="evidence" value="ECO:0007669"/>
    <property type="project" value="UniProtKB-SubCell"/>
</dbReference>
<dbReference type="SUPFAM" id="SSF51735">
    <property type="entry name" value="NAD(P)-binding Rossmann-fold domains"/>
    <property type="match status" value="1"/>
</dbReference>
<keyword evidence="9" id="KW-0630">Potassium</keyword>
<keyword evidence="10 14" id="KW-1133">Transmembrane helix</keyword>
<dbReference type="NCBIfam" id="TIGR00932">
    <property type="entry name" value="2a37"/>
    <property type="match status" value="1"/>
</dbReference>
<dbReference type="InterPro" id="IPR003148">
    <property type="entry name" value="RCK_N"/>
</dbReference>
<feature type="transmembrane region" description="Helical" evidence="14">
    <location>
        <begin position="151"/>
        <end position="174"/>
    </location>
</feature>
<feature type="transmembrane region" description="Helical" evidence="14">
    <location>
        <begin position="35"/>
        <end position="53"/>
    </location>
</feature>
<feature type="transmembrane region" description="Helical" evidence="14">
    <location>
        <begin position="362"/>
        <end position="381"/>
    </location>
</feature>
<keyword evidence="7" id="KW-0633">Potassium transport</keyword>
<evidence type="ECO:0000256" key="5">
    <source>
        <dbReference type="ARBA" id="ARBA00022475"/>
    </source>
</evidence>
<keyword evidence="8 14" id="KW-0812">Transmembrane</keyword>
<keyword evidence="4" id="KW-0050">Antiport</keyword>
<dbReference type="GO" id="GO:1902600">
    <property type="term" value="P:proton transmembrane transport"/>
    <property type="evidence" value="ECO:0007669"/>
    <property type="project" value="InterPro"/>
</dbReference>
<keyword evidence="3" id="KW-0813">Transport</keyword>
<keyword evidence="18" id="KW-1185">Reference proteome</keyword>
<feature type="domain" description="RCK N-terminal" evidence="15">
    <location>
        <begin position="403"/>
        <end position="519"/>
    </location>
</feature>
<dbReference type="FunFam" id="1.20.1530.20:FF:000001">
    <property type="entry name" value="Glutathione-regulated potassium-efflux system protein KefB"/>
    <property type="match status" value="1"/>
</dbReference>
<feature type="compositionally biased region" description="Polar residues" evidence="13">
    <location>
        <begin position="608"/>
        <end position="618"/>
    </location>
</feature>
<accession>A0A6V7E1S8</accession>
<evidence type="ECO:0000256" key="11">
    <source>
        <dbReference type="ARBA" id="ARBA00023065"/>
    </source>
</evidence>
<reference evidence="16 18" key="1">
    <citation type="submission" date="2020-07" db="EMBL/GenBank/DDBJ databases">
        <authorList>
            <person name="Pothier F. J."/>
        </authorList>
    </citation>
    <scope>NUCLEOTIDE SEQUENCE [LARGE SCALE GENOMIC DNA]</scope>
    <source>
        <strain evidence="16 18">CFBP 498</strain>
    </source>
</reference>
<feature type="transmembrane region" description="Helical" evidence="14">
    <location>
        <begin position="118"/>
        <end position="139"/>
    </location>
</feature>
<evidence type="ECO:0000313" key="19">
    <source>
        <dbReference type="Proteomes" id="UP001187425"/>
    </source>
</evidence>
<evidence type="ECO:0000256" key="14">
    <source>
        <dbReference type="SAM" id="Phobius"/>
    </source>
</evidence>
<name>A0A6V7E1S8_9XANT</name>
<feature type="transmembrane region" description="Helical" evidence="14">
    <location>
        <begin position="334"/>
        <end position="356"/>
    </location>
</feature>
<evidence type="ECO:0000256" key="3">
    <source>
        <dbReference type="ARBA" id="ARBA00022448"/>
    </source>
</evidence>
<dbReference type="PROSITE" id="PS51201">
    <property type="entry name" value="RCK_N"/>
    <property type="match status" value="1"/>
</dbReference>
<reference evidence="17 19" key="2">
    <citation type="submission" date="2023-10" db="EMBL/GenBank/DDBJ databases">
        <title>A new tool for lettuce pathogen research.</title>
        <authorList>
            <person name="Horton K.N."/>
            <person name="Cseke L.J."/>
            <person name="Badiwe M."/>
            <person name="Tesfaye D."/>
            <person name="Klein A."/>
            <person name="Su J."/>
            <person name="Potnis N."/>
            <person name="Gassmann W."/>
        </authorList>
    </citation>
    <scope>NUCLEOTIDE SEQUENCE [LARGE SCALE GENOMIC DNA]</scope>
    <source>
        <strain evidence="17 19">JSKH1901</strain>
    </source>
</reference>
<evidence type="ECO:0000256" key="1">
    <source>
        <dbReference type="ARBA" id="ARBA00004429"/>
    </source>
</evidence>
<dbReference type="Proteomes" id="UP001187425">
    <property type="component" value="Unassembled WGS sequence"/>
</dbReference>
<feature type="transmembrane region" description="Helical" evidence="14">
    <location>
        <begin position="186"/>
        <end position="207"/>
    </location>
</feature>
<keyword evidence="6" id="KW-0997">Cell inner membrane</keyword>
<evidence type="ECO:0000259" key="15">
    <source>
        <dbReference type="PROSITE" id="PS51201"/>
    </source>
</evidence>
<dbReference type="GeneID" id="55511912"/>
<gene>
    <name evidence="16" type="primary">kefC_2</name>
    <name evidence="16" type="ORF">CFBP498_30150</name>
    <name evidence="17" type="ORF">R4K57_03385</name>
</gene>
<organism evidence="16 18">
    <name type="scientific">Xanthomonas hortorum pv. vitians</name>
    <dbReference type="NCBI Taxonomy" id="83224"/>
    <lineage>
        <taxon>Bacteria</taxon>
        <taxon>Pseudomonadati</taxon>
        <taxon>Pseudomonadota</taxon>
        <taxon>Gammaproteobacteria</taxon>
        <taxon>Lysobacterales</taxon>
        <taxon>Lysobacteraceae</taxon>
        <taxon>Xanthomonas</taxon>
    </lineage>
</organism>
<dbReference type="GO" id="GO:0006813">
    <property type="term" value="P:potassium ion transport"/>
    <property type="evidence" value="ECO:0007669"/>
    <property type="project" value="UniProtKB-KW"/>
</dbReference>
<evidence type="ECO:0000256" key="13">
    <source>
        <dbReference type="SAM" id="MobiDB-lite"/>
    </source>
</evidence>
<evidence type="ECO:0000256" key="2">
    <source>
        <dbReference type="ARBA" id="ARBA00005551"/>
    </source>
</evidence>
<feature type="transmembrane region" description="Helical" evidence="14">
    <location>
        <begin position="299"/>
        <end position="322"/>
    </location>
</feature>
<dbReference type="Proteomes" id="UP000515406">
    <property type="component" value="Chromosome"/>
</dbReference>
<keyword evidence="11" id="KW-0406">Ion transport</keyword>
<dbReference type="InterPro" id="IPR036291">
    <property type="entry name" value="NAD(P)-bd_dom_sf"/>
</dbReference>
<evidence type="ECO:0000256" key="10">
    <source>
        <dbReference type="ARBA" id="ARBA00022989"/>
    </source>
</evidence>
<evidence type="ECO:0000313" key="17">
    <source>
        <dbReference type="EMBL" id="MDV7247483.1"/>
    </source>
</evidence>
<dbReference type="InterPro" id="IPR006153">
    <property type="entry name" value="Cation/H_exchanger_TM"/>
</dbReference>
<feature type="transmembrane region" description="Helical" evidence="14">
    <location>
        <begin position="273"/>
        <end position="293"/>
    </location>
</feature>
<evidence type="ECO:0000256" key="12">
    <source>
        <dbReference type="ARBA" id="ARBA00023136"/>
    </source>
</evidence>
<evidence type="ECO:0000256" key="4">
    <source>
        <dbReference type="ARBA" id="ARBA00022449"/>
    </source>
</evidence>
<dbReference type="InterPro" id="IPR004771">
    <property type="entry name" value="K/H_exchanger"/>
</dbReference>
<dbReference type="GO" id="GO:0008324">
    <property type="term" value="F:monoatomic cation transmembrane transporter activity"/>
    <property type="evidence" value="ECO:0007669"/>
    <property type="project" value="InterPro"/>
</dbReference>